<evidence type="ECO:0000313" key="1">
    <source>
        <dbReference type="EMBL" id="GFX90369.1"/>
    </source>
</evidence>
<comment type="caution">
    <text evidence="1">The sequence shown here is derived from an EMBL/GenBank/DDBJ whole genome shotgun (WGS) entry which is preliminary data.</text>
</comment>
<protein>
    <submittedName>
        <fullName evidence="1">Transposable element Tcb2 transposase</fullName>
    </submittedName>
</protein>
<keyword evidence="2" id="KW-1185">Reference proteome</keyword>
<gene>
    <name evidence="1" type="primary">X975_14933</name>
    <name evidence="1" type="ORF">TNCV_3849441</name>
</gene>
<reference evidence="1" key="1">
    <citation type="submission" date="2020-08" db="EMBL/GenBank/DDBJ databases">
        <title>Multicomponent nature underlies the extraordinary mechanical properties of spider dragline silk.</title>
        <authorList>
            <person name="Kono N."/>
            <person name="Nakamura H."/>
            <person name="Mori M."/>
            <person name="Yoshida Y."/>
            <person name="Ohtoshi R."/>
            <person name="Malay A.D."/>
            <person name="Moran D.A.P."/>
            <person name="Tomita M."/>
            <person name="Numata K."/>
            <person name="Arakawa K."/>
        </authorList>
    </citation>
    <scope>NUCLEOTIDE SEQUENCE</scope>
</reference>
<evidence type="ECO:0000313" key="2">
    <source>
        <dbReference type="Proteomes" id="UP000887159"/>
    </source>
</evidence>
<proteinExistence type="predicted"/>
<dbReference type="GO" id="GO:0003676">
    <property type="term" value="F:nucleic acid binding"/>
    <property type="evidence" value="ECO:0007669"/>
    <property type="project" value="InterPro"/>
</dbReference>
<sequence length="148" mass="16846">MEIDHDDGPAVVVRGVITLNVCTELLFLDTGSVIGDLYCKEAMLLHVRLLQGDIRPDIIFMDDNARSHRSADVQQPLESEDIIRMNWLQRSRLIKHGRNALGKHLAARLHPPENTQQLKQMLIEEWALLPQKLLDNLVLSDGVKQLLQ</sequence>
<dbReference type="InterPro" id="IPR036397">
    <property type="entry name" value="RNaseH_sf"/>
</dbReference>
<dbReference type="AlphaFoldDB" id="A0A8X6RDW0"/>
<organism evidence="1 2">
    <name type="scientific">Trichonephila clavipes</name>
    <name type="common">Golden silk orbweaver</name>
    <name type="synonym">Nephila clavipes</name>
    <dbReference type="NCBI Taxonomy" id="2585209"/>
    <lineage>
        <taxon>Eukaryota</taxon>
        <taxon>Metazoa</taxon>
        <taxon>Ecdysozoa</taxon>
        <taxon>Arthropoda</taxon>
        <taxon>Chelicerata</taxon>
        <taxon>Arachnida</taxon>
        <taxon>Araneae</taxon>
        <taxon>Araneomorphae</taxon>
        <taxon>Entelegynae</taxon>
        <taxon>Araneoidea</taxon>
        <taxon>Nephilidae</taxon>
        <taxon>Trichonephila</taxon>
    </lineage>
</organism>
<dbReference type="Gene3D" id="3.30.420.10">
    <property type="entry name" value="Ribonuclease H-like superfamily/Ribonuclease H"/>
    <property type="match status" value="1"/>
</dbReference>
<dbReference type="EMBL" id="BMAU01021094">
    <property type="protein sequence ID" value="GFX90369.1"/>
    <property type="molecule type" value="Genomic_DNA"/>
</dbReference>
<accession>A0A8X6RDW0</accession>
<dbReference type="Proteomes" id="UP000887159">
    <property type="component" value="Unassembled WGS sequence"/>
</dbReference>
<name>A0A8X6RDW0_TRICX</name>